<dbReference type="Gene3D" id="3.90.110.10">
    <property type="entry name" value="Lactate dehydrogenase/glycoside hydrolase, family 4, C-terminal"/>
    <property type="match status" value="1"/>
</dbReference>
<dbReference type="InParanoid" id="G8Y7A1"/>
<evidence type="ECO:0000313" key="16">
    <source>
        <dbReference type="EMBL" id="CCE84481.1"/>
    </source>
</evidence>
<dbReference type="Proteomes" id="UP000005222">
    <property type="component" value="Chromosome L"/>
</dbReference>
<evidence type="ECO:0000256" key="5">
    <source>
        <dbReference type="ARBA" id="ARBA00023002"/>
    </source>
</evidence>
<evidence type="ECO:0000259" key="13">
    <source>
        <dbReference type="Pfam" id="PF00056"/>
    </source>
</evidence>
<feature type="binding site" evidence="10">
    <location>
        <position position="239"/>
    </location>
    <ligand>
        <name>NAD(+)</name>
        <dbReference type="ChEBI" id="CHEBI:57540"/>
    </ligand>
</feature>
<dbReference type="PANTHER" id="PTHR11540:SF16">
    <property type="entry name" value="MALATE DEHYDROGENASE, MITOCHONDRIAL"/>
    <property type="match status" value="1"/>
</dbReference>
<evidence type="ECO:0000259" key="14">
    <source>
        <dbReference type="Pfam" id="PF02866"/>
    </source>
</evidence>
<dbReference type="GO" id="GO:0006099">
    <property type="term" value="P:tricarboxylic acid cycle"/>
    <property type="evidence" value="ECO:0007669"/>
    <property type="project" value="UniProtKB-KW"/>
</dbReference>
<name>G8Y7A1_PICSO</name>
<dbReference type="FunCoup" id="G8Y7A1">
    <property type="interactions" value="364"/>
</dbReference>
<gene>
    <name evidence="16" type="primary">Piso0_004025</name>
    <name evidence="15" type="ORF">GNLVRS01_PISO0K07798g</name>
    <name evidence="16" type="ORF">GNLVRS01_PISO0L07799g</name>
</gene>
<feature type="active site" description="Proton acceptor" evidence="8">
    <location>
        <position position="184"/>
    </location>
</feature>
<feature type="binding site" evidence="10">
    <location>
        <position position="99"/>
    </location>
    <ligand>
        <name>NAD(+)</name>
        <dbReference type="ChEBI" id="CHEBI:57540"/>
    </ligand>
</feature>
<dbReference type="InterPro" id="IPR001252">
    <property type="entry name" value="Malate_DH_AS"/>
</dbReference>
<dbReference type="EMBL" id="FO082048">
    <property type="protein sequence ID" value="CCE84481.1"/>
    <property type="molecule type" value="Genomic_DNA"/>
</dbReference>
<dbReference type="InterPro" id="IPR001236">
    <property type="entry name" value="Lactate/malate_DH_N"/>
</dbReference>
<dbReference type="NCBIfam" id="TIGR01772">
    <property type="entry name" value="MDH_euk_gproteo"/>
    <property type="match status" value="1"/>
</dbReference>
<evidence type="ECO:0000256" key="4">
    <source>
        <dbReference type="ARBA" id="ARBA00022532"/>
    </source>
</evidence>
<dbReference type="PROSITE" id="PS00068">
    <property type="entry name" value="MDH"/>
    <property type="match status" value="1"/>
</dbReference>
<dbReference type="eggNOG" id="KOG1494">
    <property type="taxonomic scope" value="Eukaryota"/>
</dbReference>
<dbReference type="PANTHER" id="PTHR11540">
    <property type="entry name" value="MALATE AND LACTATE DEHYDROGENASE"/>
    <property type="match status" value="1"/>
</dbReference>
<dbReference type="Pfam" id="PF02866">
    <property type="entry name" value="Ldh_1_C"/>
    <property type="match status" value="1"/>
</dbReference>
<evidence type="ECO:0000313" key="17">
    <source>
        <dbReference type="Proteomes" id="UP000005222"/>
    </source>
</evidence>
<proteinExistence type="inferred from homology"/>
<organism evidence="16 17">
    <name type="scientific">Pichia sorbitophila (strain ATCC MYA-4447 / BCRC 22081 / CBS 7064 / NBRC 10061 / NRRL Y-12695)</name>
    <name type="common">Hybrid yeast</name>
    <dbReference type="NCBI Taxonomy" id="559304"/>
    <lineage>
        <taxon>Eukaryota</taxon>
        <taxon>Fungi</taxon>
        <taxon>Dikarya</taxon>
        <taxon>Ascomycota</taxon>
        <taxon>Saccharomycotina</taxon>
        <taxon>Pichiomycetes</taxon>
        <taxon>Debaryomycetaceae</taxon>
        <taxon>Millerozyma</taxon>
    </lineage>
</organism>
<dbReference type="EC" id="1.1.1.37" evidence="3 12"/>
<dbReference type="SUPFAM" id="SSF56327">
    <property type="entry name" value="LDH C-terminal domain-like"/>
    <property type="match status" value="1"/>
</dbReference>
<dbReference type="EMBL" id="FO082049">
    <property type="protein sequence ID" value="CCE83450.1"/>
    <property type="molecule type" value="Genomic_DNA"/>
</dbReference>
<feature type="binding site" evidence="9">
    <location>
        <position position="158"/>
    </location>
    <ligand>
        <name>substrate</name>
    </ligand>
</feature>
<feature type="binding site" evidence="10">
    <location>
        <position position="34"/>
    </location>
    <ligand>
        <name>NAD(+)</name>
        <dbReference type="ChEBI" id="CHEBI:57540"/>
    </ligand>
</feature>
<sequence>MVKVTVCGAAGGIGQPLSLLLKLNLTVSQLSLYDIVNANGVAADLSHISTPAVVEGFQPKSKDDKDTIKKALSGSDIVVIPAGSPRKPGMTRDDLFNINASIVRDIVINIGHVCPKATILIISNPVNSTVPVAAEVLKRMGVFDPSKLFGVTTLDTVRAETFLAGLIGEDPASLKGKISVIGGHSGETIVPLINVVDYVSEKAAKLSKKDYDAFIQRVQFGGDEVVKAKNGVGSATLSMALAGYRFTLQVLSSLSGEKSFAKVPDSAYVYLPGLPNGQQISAKYLNNISYFSLPVNLENGAVKSLVNPFDSLSVSSDERKLIDVALTGLQKNIAKGTSFVKSSKF</sequence>
<dbReference type="InterPro" id="IPR022383">
    <property type="entry name" value="Lactate/malate_DH_C"/>
</dbReference>
<keyword evidence="17" id="KW-1185">Reference proteome</keyword>
<dbReference type="SUPFAM" id="SSF51735">
    <property type="entry name" value="NAD(P)-binding Rossmann-fold domains"/>
    <property type="match status" value="1"/>
</dbReference>
<dbReference type="FunFam" id="3.40.50.720:FF:000013">
    <property type="entry name" value="Malate dehydrogenase"/>
    <property type="match status" value="1"/>
</dbReference>
<dbReference type="GO" id="GO:0030060">
    <property type="term" value="F:L-malate dehydrogenase (NAD+) activity"/>
    <property type="evidence" value="ECO:0007669"/>
    <property type="project" value="UniProtKB-EC"/>
</dbReference>
<evidence type="ECO:0000256" key="8">
    <source>
        <dbReference type="PIRSR" id="PIRSR000102-1"/>
    </source>
</evidence>
<dbReference type="Gene3D" id="3.40.50.720">
    <property type="entry name" value="NAD(P)-binding Rossmann-like Domain"/>
    <property type="match status" value="1"/>
</dbReference>
<dbReference type="Pfam" id="PF00056">
    <property type="entry name" value="Ldh_1_N"/>
    <property type="match status" value="1"/>
</dbReference>
<feature type="binding site" evidence="9">
    <location>
        <position position="92"/>
    </location>
    <ligand>
        <name>substrate</name>
    </ligand>
</feature>
<feature type="binding site" evidence="10">
    <location>
        <begin position="122"/>
        <end position="124"/>
    </location>
    <ligand>
        <name>NAD(+)</name>
        <dbReference type="ChEBI" id="CHEBI:57540"/>
    </ligand>
</feature>
<feature type="binding site" evidence="9">
    <location>
        <position position="86"/>
    </location>
    <ligand>
        <name>substrate</name>
    </ligand>
</feature>
<reference evidence="16" key="1">
    <citation type="submission" date="2011-10" db="EMBL/GenBank/DDBJ databases">
        <authorList>
            <person name="Genoscope - CEA"/>
        </authorList>
    </citation>
    <scope>NUCLEOTIDE SEQUENCE</scope>
</reference>
<comment type="similarity">
    <text evidence="1">Belongs to the LDH/MDH superfamily. MDH type 1 family.</text>
</comment>
<feature type="binding site" evidence="9">
    <location>
        <position position="124"/>
    </location>
    <ligand>
        <name>substrate</name>
    </ligand>
</feature>
<dbReference type="Proteomes" id="UP000005222">
    <property type="component" value="Chromosome K"/>
</dbReference>
<dbReference type="InterPro" id="IPR010097">
    <property type="entry name" value="Malate_DH_type1"/>
</dbReference>
<dbReference type="PIRSF" id="PIRSF000102">
    <property type="entry name" value="Lac_mal_DH"/>
    <property type="match status" value="1"/>
</dbReference>
<feature type="binding site" evidence="10">
    <location>
        <begin position="8"/>
        <end position="14"/>
    </location>
    <ligand>
        <name>NAD(+)</name>
        <dbReference type="ChEBI" id="CHEBI:57540"/>
    </ligand>
</feature>
<evidence type="ECO:0000313" key="15">
    <source>
        <dbReference type="EMBL" id="CCE83450.1"/>
    </source>
</evidence>
<evidence type="ECO:0000256" key="7">
    <source>
        <dbReference type="ARBA" id="ARBA00048313"/>
    </source>
</evidence>
<evidence type="ECO:0000256" key="11">
    <source>
        <dbReference type="RuleBase" id="RU003369"/>
    </source>
</evidence>
<feature type="domain" description="Lactate/malate dehydrogenase N-terminal" evidence="13">
    <location>
        <begin position="2"/>
        <end position="150"/>
    </location>
</feature>
<dbReference type="GO" id="GO:0006108">
    <property type="term" value="P:malate metabolic process"/>
    <property type="evidence" value="ECO:0007669"/>
    <property type="project" value="InterPro"/>
</dbReference>
<evidence type="ECO:0000256" key="3">
    <source>
        <dbReference type="ARBA" id="ARBA00012995"/>
    </source>
</evidence>
<evidence type="ECO:0000256" key="9">
    <source>
        <dbReference type="PIRSR" id="PIRSR000102-2"/>
    </source>
</evidence>
<evidence type="ECO:0000256" key="6">
    <source>
        <dbReference type="ARBA" id="ARBA00023027"/>
    </source>
</evidence>
<dbReference type="FunFam" id="3.90.110.10:FF:000009">
    <property type="entry name" value="Malate dehydrogenase"/>
    <property type="match status" value="1"/>
</dbReference>
<accession>G8Y7A1</accession>
<dbReference type="AlphaFoldDB" id="G8Y7A1"/>
<evidence type="ECO:0000256" key="1">
    <source>
        <dbReference type="ARBA" id="ARBA00008824"/>
    </source>
</evidence>
<reference evidence="17" key="2">
    <citation type="journal article" date="2012" name="G3 (Bethesda)">
        <title>Pichia sorbitophila, an interspecies yeast hybrid reveals early steps of genome resolution following polyploidization.</title>
        <authorList>
            <person name="Leh Louis V."/>
            <person name="Despons L."/>
            <person name="Friedrich A."/>
            <person name="Martin T."/>
            <person name="Durrens P."/>
            <person name="Casaregola S."/>
            <person name="Neuveglise C."/>
            <person name="Fairhead C."/>
            <person name="Marck C."/>
            <person name="Cruz J.A."/>
            <person name="Straub M.L."/>
            <person name="Kugler V."/>
            <person name="Sacerdot C."/>
            <person name="Uzunov Z."/>
            <person name="Thierry A."/>
            <person name="Weiss S."/>
            <person name="Bleykasten C."/>
            <person name="De Montigny J."/>
            <person name="Jacques N."/>
            <person name="Jung P."/>
            <person name="Lemaire M."/>
            <person name="Mallet S."/>
            <person name="Morel G."/>
            <person name="Richard G.F."/>
            <person name="Sarkar A."/>
            <person name="Savel G."/>
            <person name="Schacherer J."/>
            <person name="Seret M.L."/>
            <person name="Talla E."/>
            <person name="Samson G."/>
            <person name="Jubin C."/>
            <person name="Poulain J."/>
            <person name="Vacherie B."/>
            <person name="Barbe V."/>
            <person name="Pelletier E."/>
            <person name="Sherman D.J."/>
            <person name="Westhof E."/>
            <person name="Weissenbach J."/>
            <person name="Baret P.V."/>
            <person name="Wincker P."/>
            <person name="Gaillardin C."/>
            <person name="Dujon B."/>
            <person name="Souciet J.L."/>
        </authorList>
    </citation>
    <scope>NUCLEOTIDE SEQUENCE [LARGE SCALE GENOMIC DNA]</scope>
    <source>
        <strain evidence="17">ATCC MYA-4447 / BCRC 22081 / CBS 7064 / NBRC 10061 / NRRL Y-12695</strain>
    </source>
</reference>
<dbReference type="OrthoDB" id="4069699at2759"/>
<dbReference type="GO" id="GO:0005829">
    <property type="term" value="C:cytosol"/>
    <property type="evidence" value="ECO:0007669"/>
    <property type="project" value="TreeGrafter"/>
</dbReference>
<dbReference type="CDD" id="cd01337">
    <property type="entry name" value="MDH_glyoxysomal_mitochondrial"/>
    <property type="match status" value="1"/>
</dbReference>
<evidence type="ECO:0000256" key="12">
    <source>
        <dbReference type="RuleBase" id="RU003405"/>
    </source>
</evidence>
<evidence type="ECO:0000256" key="10">
    <source>
        <dbReference type="PIRSR" id="PIRSR000102-3"/>
    </source>
</evidence>
<keyword evidence="5 11" id="KW-0560">Oxidoreductase</keyword>
<evidence type="ECO:0000256" key="2">
    <source>
        <dbReference type="ARBA" id="ARBA00011738"/>
    </source>
</evidence>
<dbReference type="InterPro" id="IPR001557">
    <property type="entry name" value="L-lactate/malate_DH"/>
</dbReference>
<feature type="domain" description="Lactate/malate dehydrogenase C-terminal" evidence="14">
    <location>
        <begin position="152"/>
        <end position="339"/>
    </location>
</feature>
<comment type="catalytic activity">
    <reaction evidence="7 12">
        <text>(S)-malate + NAD(+) = oxaloacetate + NADH + H(+)</text>
        <dbReference type="Rhea" id="RHEA:21432"/>
        <dbReference type="ChEBI" id="CHEBI:15378"/>
        <dbReference type="ChEBI" id="CHEBI:15589"/>
        <dbReference type="ChEBI" id="CHEBI:16452"/>
        <dbReference type="ChEBI" id="CHEBI:57540"/>
        <dbReference type="ChEBI" id="CHEBI:57945"/>
        <dbReference type="EC" id="1.1.1.37"/>
    </reaction>
</comment>
<comment type="subunit">
    <text evidence="2">Homodimer.</text>
</comment>
<protein>
    <recommendedName>
        <fullName evidence="3 12">Malate dehydrogenase</fullName>
        <ecNumber evidence="3 12">1.1.1.37</ecNumber>
    </recommendedName>
</protein>
<dbReference type="HOGENOM" id="CLU_047181_1_1_1"/>
<dbReference type="InterPro" id="IPR036291">
    <property type="entry name" value="NAD(P)-bd_dom_sf"/>
</dbReference>
<keyword evidence="6 10" id="KW-0520">NAD</keyword>
<dbReference type="STRING" id="559304.G8Y7A1"/>
<dbReference type="InterPro" id="IPR015955">
    <property type="entry name" value="Lactate_DH/Glyco_Ohase_4_C"/>
</dbReference>
<keyword evidence="4 12" id="KW-0816">Tricarboxylic acid cycle</keyword>